<sequence>MSNTSNPTEIPVPAKPPEIIPQKEPSQPMSPQEDPAGYPMENPDLPSPEELPRPQTSEDW</sequence>
<dbReference type="Proteomes" id="UP001204376">
    <property type="component" value="Unassembled WGS sequence"/>
</dbReference>
<reference evidence="2 3" key="1">
    <citation type="submission" date="2022-07" db="EMBL/GenBank/DDBJ databases">
        <title>Mucilaginibacter sp. JC4.</title>
        <authorList>
            <person name="Le V."/>
            <person name="Ko S.-R."/>
            <person name="Ahn C.-Y."/>
            <person name="Oh H.-M."/>
        </authorList>
    </citation>
    <scope>NUCLEOTIDE SEQUENCE [LARGE SCALE GENOMIC DNA]</scope>
    <source>
        <strain evidence="2 3">JC4</strain>
    </source>
</reference>
<keyword evidence="3" id="KW-1185">Reference proteome</keyword>
<dbReference type="EMBL" id="JANHOH010000002">
    <property type="protein sequence ID" value="MCQ6959162.1"/>
    <property type="molecule type" value="Genomic_DNA"/>
</dbReference>
<evidence type="ECO:0008006" key="4">
    <source>
        <dbReference type="Google" id="ProtNLM"/>
    </source>
</evidence>
<evidence type="ECO:0000313" key="3">
    <source>
        <dbReference type="Proteomes" id="UP001204376"/>
    </source>
</evidence>
<proteinExistence type="predicted"/>
<comment type="caution">
    <text evidence="2">The sequence shown here is derived from an EMBL/GenBank/DDBJ whole genome shotgun (WGS) entry which is preliminary data.</text>
</comment>
<dbReference type="RefSeq" id="WP_256539350.1">
    <property type="nucleotide sequence ID" value="NZ_JANHOH010000002.1"/>
</dbReference>
<protein>
    <recommendedName>
        <fullName evidence="4">Filamentous hemagglutinin</fullName>
    </recommendedName>
</protein>
<accession>A0ABT1T3G9</accession>
<name>A0ABT1T3G9_9SPHI</name>
<organism evidence="2 3">
    <name type="scientific">Mucilaginibacter aquariorum</name>
    <dbReference type="NCBI Taxonomy" id="2967225"/>
    <lineage>
        <taxon>Bacteria</taxon>
        <taxon>Pseudomonadati</taxon>
        <taxon>Bacteroidota</taxon>
        <taxon>Sphingobacteriia</taxon>
        <taxon>Sphingobacteriales</taxon>
        <taxon>Sphingobacteriaceae</taxon>
        <taxon>Mucilaginibacter</taxon>
    </lineage>
</organism>
<feature type="region of interest" description="Disordered" evidence="1">
    <location>
        <begin position="1"/>
        <end position="60"/>
    </location>
</feature>
<evidence type="ECO:0000313" key="2">
    <source>
        <dbReference type="EMBL" id="MCQ6959162.1"/>
    </source>
</evidence>
<gene>
    <name evidence="2" type="ORF">NPE20_14390</name>
</gene>
<evidence type="ECO:0000256" key="1">
    <source>
        <dbReference type="SAM" id="MobiDB-lite"/>
    </source>
</evidence>